<feature type="compositionally biased region" description="Polar residues" evidence="3">
    <location>
        <begin position="122"/>
        <end position="132"/>
    </location>
</feature>
<proteinExistence type="predicted"/>
<evidence type="ECO:0000313" key="5">
    <source>
        <dbReference type="Proteomes" id="UP000515135"/>
    </source>
</evidence>
<feature type="compositionally biased region" description="Basic and acidic residues" evidence="3">
    <location>
        <begin position="43"/>
        <end position="56"/>
    </location>
</feature>
<name>A0A6P4YHR8_BRABE</name>
<dbReference type="Proteomes" id="UP000515135">
    <property type="component" value="Unplaced"/>
</dbReference>
<reference evidence="6" key="1">
    <citation type="submission" date="2025-08" db="UniProtKB">
        <authorList>
            <consortium name="RefSeq"/>
        </authorList>
    </citation>
    <scope>IDENTIFICATION</scope>
    <source>
        <tissue evidence="6">Gonad</tissue>
    </source>
</reference>
<dbReference type="InterPro" id="IPR019331">
    <property type="entry name" value="FAM192A/Fyv6_N"/>
</dbReference>
<evidence type="ECO:0000256" key="2">
    <source>
        <dbReference type="ARBA" id="ARBA00023242"/>
    </source>
</evidence>
<dbReference type="PANTHER" id="PTHR13495">
    <property type="entry name" value="NEFA-INTERACTING NUCLEAR PROTEIN NIP30"/>
    <property type="match status" value="1"/>
</dbReference>
<dbReference type="GeneID" id="109473441"/>
<keyword evidence="2" id="KW-0539">Nucleus</keyword>
<feature type="compositionally biased region" description="Basic and acidic residues" evidence="3">
    <location>
        <begin position="180"/>
        <end position="204"/>
    </location>
</feature>
<dbReference type="KEGG" id="bbel:109473441"/>
<dbReference type="OrthoDB" id="75807at2759"/>
<organism evidence="5 6">
    <name type="scientific">Branchiostoma belcheri</name>
    <name type="common">Amphioxus</name>
    <dbReference type="NCBI Taxonomy" id="7741"/>
    <lineage>
        <taxon>Eukaryota</taxon>
        <taxon>Metazoa</taxon>
        <taxon>Chordata</taxon>
        <taxon>Cephalochordata</taxon>
        <taxon>Leptocardii</taxon>
        <taxon>Amphioxiformes</taxon>
        <taxon>Branchiostomatidae</taxon>
        <taxon>Branchiostoma</taxon>
    </lineage>
</organism>
<feature type="compositionally biased region" description="Basic and acidic residues" evidence="3">
    <location>
        <begin position="14"/>
        <end position="32"/>
    </location>
</feature>
<dbReference type="GO" id="GO:0005634">
    <property type="term" value="C:nucleus"/>
    <property type="evidence" value="ECO:0007669"/>
    <property type="project" value="UniProtKB-SubCell"/>
</dbReference>
<feature type="region of interest" description="Disordered" evidence="3">
    <location>
        <begin position="116"/>
        <end position="214"/>
    </location>
</feature>
<dbReference type="RefSeq" id="XP_019628860.1">
    <property type="nucleotide sequence ID" value="XM_019773301.1"/>
</dbReference>
<evidence type="ECO:0000259" key="4">
    <source>
        <dbReference type="Pfam" id="PF10187"/>
    </source>
</evidence>
<feature type="compositionally biased region" description="Acidic residues" evidence="3">
    <location>
        <begin position="33"/>
        <end position="42"/>
    </location>
</feature>
<evidence type="ECO:0000256" key="1">
    <source>
        <dbReference type="ARBA" id="ARBA00004123"/>
    </source>
</evidence>
<dbReference type="AlphaFoldDB" id="A0A6P4YHR8"/>
<keyword evidence="5" id="KW-1185">Reference proteome</keyword>
<protein>
    <submittedName>
        <fullName evidence="6">Protein FAM192A-like</fullName>
    </submittedName>
</protein>
<dbReference type="Pfam" id="PF10187">
    <property type="entry name" value="FAM192A_Fyv6_N"/>
    <property type="match status" value="1"/>
</dbReference>
<dbReference type="InterPro" id="IPR039845">
    <property type="entry name" value="FAM192A"/>
</dbReference>
<comment type="subcellular location">
    <subcellularLocation>
        <location evidence="1">Nucleus</location>
    </subcellularLocation>
</comment>
<accession>A0A6P4YHR8</accession>
<dbReference type="PANTHER" id="PTHR13495:SF0">
    <property type="entry name" value="PSME3-INTERACTING PROTEIN"/>
    <property type="match status" value="1"/>
</dbReference>
<sequence length="273" mass="30650">MSGSGISFVTEAQIEERKKKRQEEWEKVRTDDQPEECPEEEYDPRSLFERLEEQKEKKQAEFEEQFKFKNQFRGLEEEETNFLGEVDNIRAKIERQKRQEEWEVIREQRKALELVNEAEGAATSSASQPHQEQSAKRPANKPAANQPRKSQQALLAGAVKRKRSSSDDVKDTSSLPKVTRQSEDSSSHDTKTEQTSPDDSRTPTDDAPPLELQTAQVVAVLPGLGAYNYSSDSSEASSDESDVIEVVPILMKGCAGTAASKLAAGGKHQHHRH</sequence>
<gene>
    <name evidence="6" type="primary">LOC109473441</name>
</gene>
<evidence type="ECO:0000256" key="3">
    <source>
        <dbReference type="SAM" id="MobiDB-lite"/>
    </source>
</evidence>
<evidence type="ECO:0000313" key="6">
    <source>
        <dbReference type="RefSeq" id="XP_019628860.1"/>
    </source>
</evidence>
<feature type="domain" description="FAM192A/Fyv6 N-terminal" evidence="4">
    <location>
        <begin position="8"/>
        <end position="107"/>
    </location>
</feature>
<feature type="region of interest" description="Disordered" evidence="3">
    <location>
        <begin position="1"/>
        <end position="56"/>
    </location>
</feature>